<feature type="non-terminal residue" evidence="1">
    <location>
        <position position="155"/>
    </location>
</feature>
<gene>
    <name evidence="1" type="ORF">g.7118</name>
</gene>
<reference evidence="1" key="1">
    <citation type="submission" date="2015-11" db="EMBL/GenBank/DDBJ databases">
        <title>De novo transcriptome assembly of four potential Pierce s Disease insect vectors from Arizona vineyards.</title>
        <authorList>
            <person name="Tassone E.E."/>
        </authorList>
    </citation>
    <scope>NUCLEOTIDE SEQUENCE</scope>
</reference>
<sequence length="155" mass="17592">KLYASISVLGAVFCSSVRERRLRTSIPSLYQLRSFDPYAQFSPNAEPKVKDPAAVLGAAVSQIPQKYPGVFNSLPSAWRESLSTRKPGDLKGEDATAWYIIQLFCTIHEHIFCRAFRNKDRDVFVSSWECLVFLRDRLEEIGHDLFVQASMTPGY</sequence>
<accession>A0A1B6IUN9</accession>
<name>A0A1B6IUN9_9HEMI</name>
<proteinExistence type="predicted"/>
<evidence type="ECO:0000313" key="1">
    <source>
        <dbReference type="EMBL" id="JAS90570.1"/>
    </source>
</evidence>
<protein>
    <submittedName>
        <fullName evidence="1">Uncharacterized protein</fullName>
    </submittedName>
</protein>
<organism evidence="1">
    <name type="scientific">Homalodisca liturata</name>
    <dbReference type="NCBI Taxonomy" id="320908"/>
    <lineage>
        <taxon>Eukaryota</taxon>
        <taxon>Metazoa</taxon>
        <taxon>Ecdysozoa</taxon>
        <taxon>Arthropoda</taxon>
        <taxon>Hexapoda</taxon>
        <taxon>Insecta</taxon>
        <taxon>Pterygota</taxon>
        <taxon>Neoptera</taxon>
        <taxon>Paraneoptera</taxon>
        <taxon>Hemiptera</taxon>
        <taxon>Auchenorrhyncha</taxon>
        <taxon>Membracoidea</taxon>
        <taxon>Cicadellidae</taxon>
        <taxon>Cicadellinae</taxon>
        <taxon>Proconiini</taxon>
        <taxon>Homalodisca</taxon>
    </lineage>
</organism>
<dbReference type="AlphaFoldDB" id="A0A1B6IUN9"/>
<dbReference type="EMBL" id="GECU01017136">
    <property type="protein sequence ID" value="JAS90570.1"/>
    <property type="molecule type" value="Transcribed_RNA"/>
</dbReference>
<feature type="non-terminal residue" evidence="1">
    <location>
        <position position="1"/>
    </location>
</feature>